<dbReference type="InterPro" id="IPR051873">
    <property type="entry name" value="KNR4/SMI1_regulator"/>
</dbReference>
<dbReference type="Pfam" id="PF09346">
    <property type="entry name" value="SMI1_KNR4"/>
    <property type="match status" value="1"/>
</dbReference>
<dbReference type="OrthoDB" id="6989522at2"/>
<dbReference type="Gene3D" id="3.40.1580.10">
    <property type="entry name" value="SMI1/KNR4-like"/>
    <property type="match status" value="1"/>
</dbReference>
<gene>
    <name evidence="2" type="ORF">ElP_55140</name>
</gene>
<accession>A0A518H9P2</accession>
<organism evidence="2 3">
    <name type="scientific">Tautonia plasticadhaerens</name>
    <dbReference type="NCBI Taxonomy" id="2527974"/>
    <lineage>
        <taxon>Bacteria</taxon>
        <taxon>Pseudomonadati</taxon>
        <taxon>Planctomycetota</taxon>
        <taxon>Planctomycetia</taxon>
        <taxon>Isosphaerales</taxon>
        <taxon>Isosphaeraceae</taxon>
        <taxon>Tautonia</taxon>
    </lineage>
</organism>
<dbReference type="PANTHER" id="PTHR47432:SF1">
    <property type="entry name" value="CELL WALL ASSEMBLY REGULATOR SMI1"/>
    <property type="match status" value="1"/>
</dbReference>
<evidence type="ECO:0000313" key="3">
    <source>
        <dbReference type="Proteomes" id="UP000317835"/>
    </source>
</evidence>
<dbReference type="InterPro" id="IPR037883">
    <property type="entry name" value="Knr4/Smi1-like_sf"/>
</dbReference>
<keyword evidence="3" id="KW-1185">Reference proteome</keyword>
<dbReference type="SUPFAM" id="SSF160631">
    <property type="entry name" value="SMI1/KNR4-like"/>
    <property type="match status" value="1"/>
</dbReference>
<dbReference type="Proteomes" id="UP000317835">
    <property type="component" value="Chromosome"/>
</dbReference>
<evidence type="ECO:0000313" key="2">
    <source>
        <dbReference type="EMBL" id="QDV37574.1"/>
    </source>
</evidence>
<proteinExistence type="predicted"/>
<dbReference type="InterPro" id="IPR018958">
    <property type="entry name" value="Knr4/Smi1-like_dom"/>
</dbReference>
<evidence type="ECO:0000259" key="1">
    <source>
        <dbReference type="SMART" id="SM00860"/>
    </source>
</evidence>
<dbReference type="KEGG" id="tpla:ElP_55140"/>
<dbReference type="PANTHER" id="PTHR47432">
    <property type="entry name" value="CELL WALL ASSEMBLY REGULATOR SMI1"/>
    <property type="match status" value="1"/>
</dbReference>
<protein>
    <submittedName>
        <fullName evidence="2">SMI1 / KNR4 family protein</fullName>
    </submittedName>
</protein>
<reference evidence="2 3" key="1">
    <citation type="submission" date="2019-02" db="EMBL/GenBank/DDBJ databases">
        <title>Deep-cultivation of Planctomycetes and their phenomic and genomic characterization uncovers novel biology.</title>
        <authorList>
            <person name="Wiegand S."/>
            <person name="Jogler M."/>
            <person name="Boedeker C."/>
            <person name="Pinto D."/>
            <person name="Vollmers J."/>
            <person name="Rivas-Marin E."/>
            <person name="Kohn T."/>
            <person name="Peeters S.H."/>
            <person name="Heuer A."/>
            <person name="Rast P."/>
            <person name="Oberbeckmann S."/>
            <person name="Bunk B."/>
            <person name="Jeske O."/>
            <person name="Meyerdierks A."/>
            <person name="Storesund J.E."/>
            <person name="Kallscheuer N."/>
            <person name="Luecker S."/>
            <person name="Lage O.M."/>
            <person name="Pohl T."/>
            <person name="Merkel B.J."/>
            <person name="Hornburger P."/>
            <person name="Mueller R.-W."/>
            <person name="Bruemmer F."/>
            <person name="Labrenz M."/>
            <person name="Spormann A.M."/>
            <person name="Op den Camp H."/>
            <person name="Overmann J."/>
            <person name="Amann R."/>
            <person name="Jetten M.S.M."/>
            <person name="Mascher T."/>
            <person name="Medema M.H."/>
            <person name="Devos D.P."/>
            <person name="Kaster A.-K."/>
            <person name="Ovreas L."/>
            <person name="Rohde M."/>
            <person name="Galperin M.Y."/>
            <person name="Jogler C."/>
        </authorList>
    </citation>
    <scope>NUCLEOTIDE SEQUENCE [LARGE SCALE GENOMIC DNA]</scope>
    <source>
        <strain evidence="2 3">ElP</strain>
    </source>
</reference>
<dbReference type="AlphaFoldDB" id="A0A518H9P2"/>
<dbReference type="SMART" id="SM00860">
    <property type="entry name" value="SMI1_KNR4"/>
    <property type="match status" value="1"/>
</dbReference>
<name>A0A518H9P2_9BACT</name>
<dbReference type="RefSeq" id="WP_145275528.1">
    <property type="nucleotide sequence ID" value="NZ_CP036426.1"/>
</dbReference>
<feature type="domain" description="Knr4/Smi1-like" evidence="1">
    <location>
        <begin position="26"/>
        <end position="162"/>
    </location>
</feature>
<dbReference type="EMBL" id="CP036426">
    <property type="protein sequence ID" value="QDV37574.1"/>
    <property type="molecule type" value="Genomic_DNA"/>
</dbReference>
<sequence>MEHVWDRIETWLRANAPECLASLRPGATDEQIAEAEAYLEVSFPEDVRASYRIHDGQESDGPGLLDAEEFLSLGRIRSEWAVWKGLPDGGDFDGIRSDLDEGVRDDWWNPRWIPLTYNGSGDHRCLDLDPAPGREAGQVIEMWHDEPSRPRVAGSFRSWLEGFTNDLEAGRYILSEEYGGLVERDEEE</sequence>